<evidence type="ECO:0000256" key="9">
    <source>
        <dbReference type="ARBA" id="ARBA00022792"/>
    </source>
</evidence>
<feature type="transmembrane region" description="Helical" evidence="18">
    <location>
        <begin position="84"/>
        <end position="105"/>
    </location>
</feature>
<dbReference type="EMBL" id="KX943498">
    <property type="protein sequence ID" value="APX40811.1"/>
    <property type="molecule type" value="Genomic_DNA"/>
</dbReference>
<dbReference type="GO" id="GO:0008137">
    <property type="term" value="F:NADH dehydrogenase (ubiquinone) activity"/>
    <property type="evidence" value="ECO:0007669"/>
    <property type="project" value="UniProtKB-EC"/>
</dbReference>
<evidence type="ECO:0000256" key="2">
    <source>
        <dbReference type="ARBA" id="ARBA00004448"/>
    </source>
</evidence>
<evidence type="ECO:0000256" key="12">
    <source>
        <dbReference type="ARBA" id="ARBA00022989"/>
    </source>
</evidence>
<dbReference type="InterPro" id="IPR001750">
    <property type="entry name" value="ND/Mrp_TM"/>
</dbReference>
<evidence type="ECO:0000256" key="5">
    <source>
        <dbReference type="ARBA" id="ARBA00021008"/>
    </source>
</evidence>
<comment type="function">
    <text evidence="1">Core subunit of the mitochondrial membrane respiratory chain NADH dehydrogenase (Complex I) that is believed to belong to the minimal assembly required for catalysis. Complex I functions in the transfer of electrons from NADH to the respiratory chain. The immediate electron acceptor for the enzyme is believed to be ubiquinone.</text>
</comment>
<keyword evidence="10 18" id="KW-1278">Translocase</keyword>
<dbReference type="PANTHER" id="PTHR46552">
    <property type="entry name" value="NADH-UBIQUINONE OXIDOREDUCTASE CHAIN 2"/>
    <property type="match status" value="1"/>
</dbReference>
<comment type="catalytic activity">
    <reaction evidence="17 18">
        <text>a ubiquinone + NADH + 5 H(+)(in) = a ubiquinol + NAD(+) + 4 H(+)(out)</text>
        <dbReference type="Rhea" id="RHEA:29091"/>
        <dbReference type="Rhea" id="RHEA-COMP:9565"/>
        <dbReference type="Rhea" id="RHEA-COMP:9566"/>
        <dbReference type="ChEBI" id="CHEBI:15378"/>
        <dbReference type="ChEBI" id="CHEBI:16389"/>
        <dbReference type="ChEBI" id="CHEBI:17976"/>
        <dbReference type="ChEBI" id="CHEBI:57540"/>
        <dbReference type="ChEBI" id="CHEBI:57945"/>
        <dbReference type="EC" id="7.1.1.2"/>
    </reaction>
</comment>
<evidence type="ECO:0000256" key="3">
    <source>
        <dbReference type="ARBA" id="ARBA00007012"/>
    </source>
</evidence>
<proteinExistence type="inferred from homology"/>
<evidence type="ECO:0000256" key="17">
    <source>
        <dbReference type="ARBA" id="ARBA00049551"/>
    </source>
</evidence>
<gene>
    <name evidence="20" type="primary">nad2</name>
</gene>
<keyword evidence="13 18" id="KW-0520">NAD</keyword>
<evidence type="ECO:0000256" key="14">
    <source>
        <dbReference type="ARBA" id="ARBA00023075"/>
    </source>
</evidence>
<evidence type="ECO:0000256" key="1">
    <source>
        <dbReference type="ARBA" id="ARBA00003257"/>
    </source>
</evidence>
<dbReference type="InterPro" id="IPR003917">
    <property type="entry name" value="NADH_UbQ_OxRdtase_chain2"/>
</dbReference>
<feature type="transmembrane region" description="Helical" evidence="18">
    <location>
        <begin position="141"/>
        <end position="159"/>
    </location>
</feature>
<evidence type="ECO:0000256" key="13">
    <source>
        <dbReference type="ARBA" id="ARBA00023027"/>
    </source>
</evidence>
<feature type="transmembrane region" description="Helical" evidence="18">
    <location>
        <begin position="189"/>
        <end position="207"/>
    </location>
</feature>
<keyword evidence="15 18" id="KW-0496">Mitochondrion</keyword>
<dbReference type="GO" id="GO:0005743">
    <property type="term" value="C:mitochondrial inner membrane"/>
    <property type="evidence" value="ECO:0007669"/>
    <property type="project" value="UniProtKB-SubCell"/>
</dbReference>
<feature type="transmembrane region" description="Helical" evidence="18">
    <location>
        <begin position="50"/>
        <end position="72"/>
    </location>
</feature>
<evidence type="ECO:0000256" key="8">
    <source>
        <dbReference type="ARBA" id="ARBA00022692"/>
    </source>
</evidence>
<keyword evidence="11 18" id="KW-0249">Electron transport</keyword>
<protein>
    <recommendedName>
        <fullName evidence="5 18">NADH-ubiquinone oxidoreductase chain 2</fullName>
        <ecNumber evidence="4 18">7.1.1.2</ecNumber>
    </recommendedName>
</protein>
<evidence type="ECO:0000256" key="11">
    <source>
        <dbReference type="ARBA" id="ARBA00022982"/>
    </source>
</evidence>
<feature type="transmembrane region" description="Helical" evidence="18">
    <location>
        <begin position="20"/>
        <end position="38"/>
    </location>
</feature>
<evidence type="ECO:0000313" key="20">
    <source>
        <dbReference type="EMBL" id="APX40811.1"/>
    </source>
</evidence>
<evidence type="ECO:0000256" key="15">
    <source>
        <dbReference type="ARBA" id="ARBA00023128"/>
    </source>
</evidence>
<name>A0A3G1GSS1_9CUCU</name>
<sequence>MFFITMMAGSLITISSHSWVGMWIGLEINLLSIIPLLSSSSNTSSAEATIKYFITQAMASNILLMSIILMIFMEEQNPPAAMNLWLITQTALFIKMGAAPFHAWFPEVMEGLSWMNCLIMLTWQKIAPMVVLMNILKSSMYFMFIIVFSALVGTILGLNQISLRKIMAYSSINHISWMISAMMSVKSLWLIYFLIYATISANILFVLNHFKISFINQIPMIMHNSKLLSLMYSLNFFSLGGLPPFLGFLPKWLTIQCLIQMNNTMLAIFLTVITLIAMFFYLRISFSAIILATNKPLKLPTSVNFIFMVTNTWSLASLLLCCLLFNLF</sequence>
<dbReference type="PANTHER" id="PTHR46552:SF1">
    <property type="entry name" value="NADH-UBIQUINONE OXIDOREDUCTASE CHAIN 2"/>
    <property type="match status" value="1"/>
</dbReference>
<feature type="transmembrane region" description="Helical" evidence="18">
    <location>
        <begin position="266"/>
        <end position="293"/>
    </location>
</feature>
<dbReference type="Pfam" id="PF00361">
    <property type="entry name" value="Proton_antipo_M"/>
    <property type="match status" value="1"/>
</dbReference>
<dbReference type="AlphaFoldDB" id="A0A3G1GSS1"/>
<evidence type="ECO:0000256" key="10">
    <source>
        <dbReference type="ARBA" id="ARBA00022967"/>
    </source>
</evidence>
<comment type="function">
    <text evidence="18">Core subunit of the mitochondrial membrane respiratory chain NADH dehydrogenase (Complex I) which catalyzes electron transfer from NADH through the respiratory chain, using ubiquinone as an electron acceptor. Essential for the catalytic activity and assembly of complex I.</text>
</comment>
<keyword evidence="14 18" id="KW-0830">Ubiquinone</keyword>
<dbReference type="EC" id="7.1.1.2" evidence="4 18"/>
<evidence type="ECO:0000256" key="6">
    <source>
        <dbReference type="ARBA" id="ARBA00022448"/>
    </source>
</evidence>
<keyword evidence="7 18" id="KW-0679">Respiratory chain</keyword>
<reference evidence="20" key="1">
    <citation type="journal article" date="2015" name="Methods Ecol Evol 6">
        <title>Validating the power of mitochondrial metagenomics for community ecology and phylogenetics of complex assemblages.</title>
        <authorList>
            <person name="Gomez-Rodriguez C."/>
            <person name="Crampton-Platt A."/>
            <person name="Timmermans M.J.T.N."/>
            <person name="Baselga A."/>
            <person name="Vogler A.P."/>
        </authorList>
    </citation>
    <scope>NUCLEOTIDE SEQUENCE</scope>
</reference>
<evidence type="ECO:0000256" key="16">
    <source>
        <dbReference type="ARBA" id="ARBA00023136"/>
    </source>
</evidence>
<comment type="similarity">
    <text evidence="3 18">Belongs to the complex I subunit 2 family.</text>
</comment>
<keyword evidence="6" id="KW-0813">Transport</keyword>
<dbReference type="GO" id="GO:0006120">
    <property type="term" value="P:mitochondrial electron transport, NADH to ubiquinone"/>
    <property type="evidence" value="ECO:0007669"/>
    <property type="project" value="InterPro"/>
</dbReference>
<keyword evidence="8 18" id="KW-0812">Transmembrane</keyword>
<keyword evidence="12 18" id="KW-1133">Transmembrane helix</keyword>
<feature type="transmembrane region" description="Helical" evidence="18">
    <location>
        <begin position="227"/>
        <end position="246"/>
    </location>
</feature>
<keyword evidence="16 18" id="KW-0472">Membrane</keyword>
<feature type="transmembrane region" description="Helical" evidence="18">
    <location>
        <begin position="305"/>
        <end position="327"/>
    </location>
</feature>
<feature type="domain" description="NADH:quinone oxidoreductase/Mrp antiporter transmembrane" evidence="19">
    <location>
        <begin position="16"/>
        <end position="275"/>
    </location>
</feature>
<dbReference type="PRINTS" id="PR01436">
    <property type="entry name" value="NADHDHGNASE2"/>
</dbReference>
<evidence type="ECO:0000256" key="18">
    <source>
        <dbReference type="RuleBase" id="RU003403"/>
    </source>
</evidence>
<evidence type="ECO:0000259" key="19">
    <source>
        <dbReference type="Pfam" id="PF00361"/>
    </source>
</evidence>
<accession>A0A3G1GSS1</accession>
<geneLocation type="mitochondrion" evidence="20"/>
<evidence type="ECO:0000256" key="7">
    <source>
        <dbReference type="ARBA" id="ARBA00022660"/>
    </source>
</evidence>
<organism evidence="20">
    <name type="scientific">Smaragdina concolor</name>
    <dbReference type="NCBI Taxonomy" id="294642"/>
    <lineage>
        <taxon>Eukaryota</taxon>
        <taxon>Metazoa</taxon>
        <taxon>Ecdysozoa</taxon>
        <taxon>Arthropoda</taxon>
        <taxon>Hexapoda</taxon>
        <taxon>Insecta</taxon>
        <taxon>Pterygota</taxon>
        <taxon>Neoptera</taxon>
        <taxon>Endopterygota</taxon>
        <taxon>Coleoptera</taxon>
        <taxon>Polyphaga</taxon>
        <taxon>Cucujiformia</taxon>
        <taxon>Chrysomeloidea</taxon>
        <taxon>Chrysomelidae</taxon>
        <taxon>Clytrinae</taxon>
        <taxon>Smaragdina</taxon>
    </lineage>
</organism>
<evidence type="ECO:0000256" key="4">
    <source>
        <dbReference type="ARBA" id="ARBA00012944"/>
    </source>
</evidence>
<keyword evidence="9 18" id="KW-0999">Mitochondrion inner membrane</keyword>
<dbReference type="InterPro" id="IPR050175">
    <property type="entry name" value="Complex_I_Subunit_2"/>
</dbReference>
<comment type="subcellular location">
    <subcellularLocation>
        <location evidence="2 18">Mitochondrion inner membrane</location>
        <topology evidence="2 18">Multi-pass membrane protein</topology>
    </subcellularLocation>
</comment>